<keyword evidence="1" id="KW-0812">Transmembrane</keyword>
<dbReference type="Proteomes" id="UP001168877">
    <property type="component" value="Unassembled WGS sequence"/>
</dbReference>
<keyword evidence="1" id="KW-1133">Transmembrane helix</keyword>
<keyword evidence="1" id="KW-0472">Membrane</keyword>
<sequence length="228" mass="25944">MRKLLIQPHQNNKPPGCREIIINLTVYLFDKLKSNDKKSKYWHSFRNIEELRSAGVKLKPSETSGVKDITFSGDTLKLPPIVVDDSTAAKFLNMVAYEMCPDFQNDFVVSSYISFLDSLIDRAQDVKELRENNILHNALGSDEDVAKLFNEISTDLVPSEAIYSQVRSNIQKYCNNIWMTWLSQFNHDHFQSPWSVLAFVGAFLALASSIIQTVYTVLSYHADSNKGN</sequence>
<dbReference type="AlphaFoldDB" id="A0AA39SSL3"/>
<reference evidence="2" key="2">
    <citation type="submission" date="2023-06" db="EMBL/GenBank/DDBJ databases">
        <authorList>
            <person name="Swenson N.G."/>
            <person name="Wegrzyn J.L."/>
            <person name="Mcevoy S.L."/>
        </authorList>
    </citation>
    <scope>NUCLEOTIDE SEQUENCE</scope>
    <source>
        <strain evidence="2">NS2018</strain>
        <tissue evidence="2">Leaf</tissue>
    </source>
</reference>
<organism evidence="2 3">
    <name type="scientific">Acer saccharum</name>
    <name type="common">Sugar maple</name>
    <dbReference type="NCBI Taxonomy" id="4024"/>
    <lineage>
        <taxon>Eukaryota</taxon>
        <taxon>Viridiplantae</taxon>
        <taxon>Streptophyta</taxon>
        <taxon>Embryophyta</taxon>
        <taxon>Tracheophyta</taxon>
        <taxon>Spermatophyta</taxon>
        <taxon>Magnoliopsida</taxon>
        <taxon>eudicotyledons</taxon>
        <taxon>Gunneridae</taxon>
        <taxon>Pentapetalae</taxon>
        <taxon>rosids</taxon>
        <taxon>malvids</taxon>
        <taxon>Sapindales</taxon>
        <taxon>Sapindaceae</taxon>
        <taxon>Hippocastanoideae</taxon>
        <taxon>Acereae</taxon>
        <taxon>Acer</taxon>
    </lineage>
</organism>
<name>A0AA39SSL3_ACESA</name>
<dbReference type="InterPro" id="IPR004158">
    <property type="entry name" value="DUF247_pln"/>
</dbReference>
<gene>
    <name evidence="2" type="ORF">LWI29_014929</name>
</gene>
<proteinExistence type="predicted"/>
<accession>A0AA39SSL3</accession>
<dbReference type="Pfam" id="PF03140">
    <property type="entry name" value="DUF247"/>
    <property type="match status" value="1"/>
</dbReference>
<evidence type="ECO:0000313" key="2">
    <source>
        <dbReference type="EMBL" id="KAK0596360.1"/>
    </source>
</evidence>
<evidence type="ECO:0000313" key="3">
    <source>
        <dbReference type="Proteomes" id="UP001168877"/>
    </source>
</evidence>
<evidence type="ECO:0000256" key="1">
    <source>
        <dbReference type="SAM" id="Phobius"/>
    </source>
</evidence>
<dbReference type="EMBL" id="JAUESC010000004">
    <property type="protein sequence ID" value="KAK0596360.1"/>
    <property type="molecule type" value="Genomic_DNA"/>
</dbReference>
<comment type="caution">
    <text evidence="2">The sequence shown here is derived from an EMBL/GenBank/DDBJ whole genome shotgun (WGS) entry which is preliminary data.</text>
</comment>
<dbReference type="PANTHER" id="PTHR31170:SF25">
    <property type="entry name" value="BNAA09G04570D PROTEIN"/>
    <property type="match status" value="1"/>
</dbReference>
<protein>
    <submittedName>
        <fullName evidence="2">Uncharacterized protein</fullName>
    </submittedName>
</protein>
<keyword evidence="3" id="KW-1185">Reference proteome</keyword>
<feature type="transmembrane region" description="Helical" evidence="1">
    <location>
        <begin position="194"/>
        <end position="218"/>
    </location>
</feature>
<dbReference type="PANTHER" id="PTHR31170">
    <property type="entry name" value="BNAC04G53230D PROTEIN"/>
    <property type="match status" value="1"/>
</dbReference>
<reference evidence="2" key="1">
    <citation type="journal article" date="2022" name="Plant J.">
        <title>Strategies of tolerance reflected in two North American maple genomes.</title>
        <authorList>
            <person name="McEvoy S.L."/>
            <person name="Sezen U.U."/>
            <person name="Trouern-Trend A."/>
            <person name="McMahon S.M."/>
            <person name="Schaberg P.G."/>
            <person name="Yang J."/>
            <person name="Wegrzyn J.L."/>
            <person name="Swenson N.G."/>
        </authorList>
    </citation>
    <scope>NUCLEOTIDE SEQUENCE</scope>
    <source>
        <strain evidence="2">NS2018</strain>
    </source>
</reference>